<dbReference type="Proteomes" id="UP000431901">
    <property type="component" value="Unassembled WGS sequence"/>
</dbReference>
<dbReference type="RefSeq" id="WP_161101440.1">
    <property type="nucleotide sequence ID" value="NZ_JBHLYI010000002.1"/>
</dbReference>
<protein>
    <submittedName>
        <fullName evidence="1">Uncharacterized protein</fullName>
    </submittedName>
</protein>
<evidence type="ECO:0000313" key="1">
    <source>
        <dbReference type="EMBL" id="MXQ63252.1"/>
    </source>
</evidence>
<dbReference type="AlphaFoldDB" id="A0A6I4W943"/>
<gene>
    <name evidence="1" type="ORF">GQ466_04320</name>
</gene>
<evidence type="ECO:0000313" key="2">
    <source>
        <dbReference type="Proteomes" id="UP000431901"/>
    </source>
</evidence>
<comment type="caution">
    <text evidence="1">The sequence shown here is derived from an EMBL/GenBank/DDBJ whole genome shotgun (WGS) entry which is preliminary data.</text>
</comment>
<name>A0A6I4W943_9ACTN</name>
<sequence length="103" mass="10692">MITIYAKTWQSLTAACSGASLNDGGPALRGTVTPSGLQRRDVLPVTGDVAGAQRPSAQRVQAPLGGHESVNAMRAFDGFGSPAMAELSPRGDVSGPYPWRQPV</sequence>
<reference evidence="1 2" key="1">
    <citation type="submission" date="2019-12" db="EMBL/GenBank/DDBJ databases">
        <title>Nocardia macrotermitis sp. nov. and Nocardia aurantia sp. nov., isolated from the gut of the fungus growing-termite Macrotermes natalensis.</title>
        <authorList>
            <person name="Christine B."/>
            <person name="Rene B."/>
        </authorList>
    </citation>
    <scope>NUCLEOTIDE SEQUENCE [LARGE SCALE GENOMIC DNA]</scope>
    <source>
        <strain evidence="1 2">DSM 102126</strain>
    </source>
</reference>
<dbReference type="OrthoDB" id="3480015at2"/>
<keyword evidence="2" id="KW-1185">Reference proteome</keyword>
<proteinExistence type="predicted"/>
<accession>A0A6I4W943</accession>
<dbReference type="EMBL" id="WUTW01000001">
    <property type="protein sequence ID" value="MXQ63252.1"/>
    <property type="molecule type" value="Genomic_DNA"/>
</dbReference>
<organism evidence="1 2">
    <name type="scientific">Actinomadura rayongensis</name>
    <dbReference type="NCBI Taxonomy" id="1429076"/>
    <lineage>
        <taxon>Bacteria</taxon>
        <taxon>Bacillati</taxon>
        <taxon>Actinomycetota</taxon>
        <taxon>Actinomycetes</taxon>
        <taxon>Streptosporangiales</taxon>
        <taxon>Thermomonosporaceae</taxon>
        <taxon>Actinomadura</taxon>
    </lineage>
</organism>